<accession>A0ABS5P528</accession>
<proteinExistence type="predicted"/>
<gene>
    <name evidence="2" type="ORF">KHA90_00030</name>
</gene>
<organism evidence="2 3">
    <name type="scientific">Flavobacterium psychroterrae</name>
    <dbReference type="NCBI Taxonomy" id="2133767"/>
    <lineage>
        <taxon>Bacteria</taxon>
        <taxon>Pseudomonadati</taxon>
        <taxon>Bacteroidota</taxon>
        <taxon>Flavobacteriia</taxon>
        <taxon>Flavobacteriales</taxon>
        <taxon>Flavobacteriaceae</taxon>
        <taxon>Flavobacterium</taxon>
    </lineage>
</organism>
<name>A0ABS5P528_9FLAO</name>
<dbReference type="EMBL" id="JAGYVZ010000001">
    <property type="protein sequence ID" value="MBS7229398.1"/>
    <property type="molecule type" value="Genomic_DNA"/>
</dbReference>
<dbReference type="Pfam" id="PF21832">
    <property type="entry name" value="DUF6892"/>
    <property type="match status" value="1"/>
</dbReference>
<evidence type="ECO:0000313" key="2">
    <source>
        <dbReference type="EMBL" id="MBS7229398.1"/>
    </source>
</evidence>
<feature type="domain" description="DUF6892" evidence="1">
    <location>
        <begin position="719"/>
        <end position="853"/>
    </location>
</feature>
<dbReference type="RefSeq" id="WP_213293486.1">
    <property type="nucleotide sequence ID" value="NZ_JAGYVZ010000001.1"/>
</dbReference>
<evidence type="ECO:0000313" key="3">
    <source>
        <dbReference type="Proteomes" id="UP000722625"/>
    </source>
</evidence>
<reference evidence="2 3" key="1">
    <citation type="journal article" date="2018" name="Int. J. Syst. Evol. Microbiol.">
        <title>Flavobacterium chryseum sp. nov. and Flavobacterium psychroterrae sp. nov., novel environmental bacteria isolated from Antarctica.</title>
        <authorList>
            <person name="Kralova S."/>
            <person name="Svec P."/>
            <person name="Busse H.J."/>
            <person name="Stankova E."/>
            <person name="Vaczi P."/>
            <person name="Sedlacek I."/>
        </authorList>
    </citation>
    <scope>NUCLEOTIDE SEQUENCE [LARGE SCALE GENOMIC DNA]</scope>
    <source>
        <strain evidence="2 3">CCM 8827</strain>
    </source>
</reference>
<dbReference type="Proteomes" id="UP000722625">
    <property type="component" value="Unassembled WGS sequence"/>
</dbReference>
<evidence type="ECO:0000259" key="1">
    <source>
        <dbReference type="Pfam" id="PF21832"/>
    </source>
</evidence>
<protein>
    <recommendedName>
        <fullName evidence="1">DUF6892 domain-containing protein</fullName>
    </recommendedName>
</protein>
<keyword evidence="3" id="KW-1185">Reference proteome</keyword>
<sequence length="855" mass="99264">MKEETSPFKTMQFSGVTFQVINRDQAHEIIRDLTDFNDEKIYDVFENTWRFPDFQDNPCFLMAEDDVHTDTFLMDYNTEEYPDVFILGFIFKRNLTVQKVISSYDTDNSPALIVIGKITAPNITLFGNVHYIGNGLQCDSLIGNYNHGELFVKGQTSATLVYSDDMPMHFENFITVKALISKQRPEISILYKVSDKEGTNKTLENFMPSSHKLSDIVKDGYIEYSSDYNKDVFNSNYYEDFMAGVSLIDTNKKEQYEYAHFCTQFIKMISFLSNTENVKKDGFLFIEDDNCKYSFQSFTHEEKLYSEINQELVNFDLRMRALFCIDTDEITVVLEYLAEDGNPKYQFYESEKAAGVVFCAVKYAVFETFEILKASLISDNNSENSNTNGHGLNLIDLKKVIDSQIVQNSETDGINFEIGNAEISINKIAIDSDGNETGNSIYVSHPDYTLFFKIIDDSPFVLYLEKETDEFRHIKIDSPIDVVEFYKEIWKKIVNEVEGFDEDIANRLTFEEFITQFGNHEIPADLKKLYEIEHIYGAENLSECFSLNSIDKTGLKSYSDDEAFYNSFIEFASANGSGSTYAYWLIDNDLNKCPIVVFGDEGGVYIVAENTQQLIHLLTLGTEISVDYDEVSFYDLDEDQEPLYRNEYLEWVKRNFDLEPISQKKSIKILTDAKQKYQKQLNEFLAKFSIETDDETEVVVTAKEKSDKYAFQKIEGEKITFKDFNFKLAIIQILMYEKELITPKFDLYEFIDLYDKRDIDIEKEGYDFIPEVTAYFENLEIDLKFAEQITEIIQDGGDDIYGELYRFWDGEDDVFNIKSSDDFVNFKNITKVELFYDEDETLANELRNRGIHVEN</sequence>
<dbReference type="InterPro" id="IPR054187">
    <property type="entry name" value="DUF6892"/>
</dbReference>
<comment type="caution">
    <text evidence="2">The sequence shown here is derived from an EMBL/GenBank/DDBJ whole genome shotgun (WGS) entry which is preliminary data.</text>
</comment>